<dbReference type="Proteomes" id="UP001358193">
    <property type="component" value="Segment"/>
</dbReference>
<dbReference type="Gene3D" id="1.10.1510.10">
    <property type="entry name" value="Uncharacterised protein YqeY/AIM41 PF09424, N-terminal domain"/>
    <property type="match status" value="1"/>
</dbReference>
<dbReference type="InterPro" id="IPR019004">
    <property type="entry name" value="YqeY/Aim41"/>
</dbReference>
<dbReference type="SUPFAM" id="SSF89095">
    <property type="entry name" value="GatB/YqeY motif"/>
    <property type="match status" value="1"/>
</dbReference>
<dbReference type="InterPro" id="IPR042184">
    <property type="entry name" value="YqeY/Aim41_N"/>
</dbReference>
<protein>
    <submittedName>
        <fullName evidence="1">tRNA amidotransferase</fullName>
    </submittedName>
</protein>
<evidence type="ECO:0000313" key="2">
    <source>
        <dbReference type="Proteomes" id="UP001358193"/>
    </source>
</evidence>
<dbReference type="InterPro" id="IPR023168">
    <property type="entry name" value="GatB_Yqey_C_2"/>
</dbReference>
<accession>A0ABZ0Z3V2</accession>
<dbReference type="Pfam" id="PF09424">
    <property type="entry name" value="YqeY"/>
    <property type="match status" value="1"/>
</dbReference>
<sequence length="149" mass="17028">MIKENLNSLISEAMKNKDRVKTETFRAIKTAILNWETAKEHVNQDFKDADEIQLLKKLALQYEETAEVCNDGKHDELVNDAKRSAEIIREFLPAPVTEDKIREVFDKVCAENNFELIKKNMGNIIKAIKNILPSADGKMVSQIVMSNLH</sequence>
<organism evidence="1 2">
    <name type="scientific">phage Lak_Megaphage_Sonny</name>
    <dbReference type="NCBI Taxonomy" id="3109229"/>
    <lineage>
        <taxon>Viruses</taxon>
        <taxon>Duplodnaviria</taxon>
        <taxon>Heunggongvirae</taxon>
        <taxon>Uroviricota</taxon>
        <taxon>Caudoviricetes</taxon>
        <taxon>Caudoviricetes code 15 clade</taxon>
    </lineage>
</organism>
<evidence type="ECO:0000313" key="1">
    <source>
        <dbReference type="EMBL" id="WQJ53761.1"/>
    </source>
</evidence>
<proteinExistence type="predicted"/>
<dbReference type="PANTHER" id="PTHR28055">
    <property type="entry name" value="ALTERED INHERITANCE OF MITOCHONDRIA PROTEIN 41, MITOCHONDRIAL"/>
    <property type="match status" value="1"/>
</dbReference>
<dbReference type="InterPro" id="IPR003789">
    <property type="entry name" value="Asn/Gln_tRNA_amidoTrase-B-like"/>
</dbReference>
<name>A0ABZ0Z3V2_9CAUD</name>
<dbReference type="PANTHER" id="PTHR28055:SF1">
    <property type="entry name" value="ALTERED INHERITANCE OF MITOCHONDRIA PROTEIN 41, MITOCHONDRIAL"/>
    <property type="match status" value="1"/>
</dbReference>
<dbReference type="EMBL" id="OR769223">
    <property type="protein sequence ID" value="WQJ53761.1"/>
    <property type="molecule type" value="Genomic_DNA"/>
</dbReference>
<reference evidence="1 2" key="1">
    <citation type="submission" date="2023-11" db="EMBL/GenBank/DDBJ databases">
        <authorList>
            <person name="Cook R."/>
            <person name="Crisci M."/>
            <person name="Pye H."/>
            <person name="Adriaenssens E."/>
            <person name="Santini J."/>
        </authorList>
    </citation>
    <scope>NUCLEOTIDE SEQUENCE [LARGE SCALE GENOMIC DNA]</scope>
    <source>
        <strain evidence="1">Lak_Megaphage_Sonny</strain>
    </source>
</reference>
<dbReference type="Gene3D" id="1.10.10.410">
    <property type="match status" value="1"/>
</dbReference>
<keyword evidence="2" id="KW-1185">Reference proteome</keyword>